<dbReference type="FunFam" id="1.10.510.10:FF:000005">
    <property type="entry name" value="cAMP-dependent protein kinase catalytic subunit alpha"/>
    <property type="match status" value="1"/>
</dbReference>
<feature type="compositionally biased region" description="Polar residues" evidence="10">
    <location>
        <begin position="10"/>
        <end position="34"/>
    </location>
</feature>
<dbReference type="PROSITE" id="PS00107">
    <property type="entry name" value="PROTEIN_KINASE_ATP"/>
    <property type="match status" value="1"/>
</dbReference>
<dbReference type="GO" id="GO:0005829">
    <property type="term" value="C:cytosol"/>
    <property type="evidence" value="ECO:0007669"/>
    <property type="project" value="TreeGrafter"/>
</dbReference>
<comment type="caution">
    <text evidence="13">The sequence shown here is derived from an EMBL/GenBank/DDBJ whole genome shotgun (WGS) entry which is preliminary data.</text>
</comment>
<dbReference type="Proteomes" id="UP000677228">
    <property type="component" value="Unassembled WGS sequence"/>
</dbReference>
<dbReference type="EMBL" id="CAJOBA010005409">
    <property type="protein sequence ID" value="CAF3742558.1"/>
    <property type="molecule type" value="Genomic_DNA"/>
</dbReference>
<evidence type="ECO:0000259" key="12">
    <source>
        <dbReference type="PROSITE" id="PS51285"/>
    </source>
</evidence>
<evidence type="ECO:0000256" key="8">
    <source>
        <dbReference type="ARBA" id="ARBA00047454"/>
    </source>
</evidence>
<evidence type="ECO:0000256" key="6">
    <source>
        <dbReference type="ARBA" id="ARBA00022840"/>
    </source>
</evidence>
<dbReference type="PANTHER" id="PTHR24353">
    <property type="entry name" value="CYCLIC NUCLEOTIDE-DEPENDENT PROTEIN KINASE"/>
    <property type="match status" value="1"/>
</dbReference>
<dbReference type="EMBL" id="CAJNOK010005403">
    <property type="protein sequence ID" value="CAF0971197.1"/>
    <property type="molecule type" value="Genomic_DNA"/>
</dbReference>
<feature type="domain" description="Protein kinase" evidence="11">
    <location>
        <begin position="69"/>
        <end position="339"/>
    </location>
</feature>
<evidence type="ECO:0000256" key="10">
    <source>
        <dbReference type="SAM" id="MobiDB-lite"/>
    </source>
</evidence>
<proteinExistence type="predicted"/>
<comment type="catalytic activity">
    <reaction evidence="7">
        <text>L-threonyl-[protein] + ATP = O-phospho-L-threonyl-[protein] + ADP + H(+)</text>
        <dbReference type="Rhea" id="RHEA:46608"/>
        <dbReference type="Rhea" id="RHEA-COMP:11060"/>
        <dbReference type="Rhea" id="RHEA-COMP:11605"/>
        <dbReference type="ChEBI" id="CHEBI:15378"/>
        <dbReference type="ChEBI" id="CHEBI:30013"/>
        <dbReference type="ChEBI" id="CHEBI:30616"/>
        <dbReference type="ChEBI" id="CHEBI:61977"/>
        <dbReference type="ChEBI" id="CHEBI:456216"/>
        <dbReference type="EC" id="2.7.11.11"/>
    </reaction>
</comment>
<organism evidence="13 15">
    <name type="scientific">Didymodactylos carnosus</name>
    <dbReference type="NCBI Taxonomy" id="1234261"/>
    <lineage>
        <taxon>Eukaryota</taxon>
        <taxon>Metazoa</taxon>
        <taxon>Spiralia</taxon>
        <taxon>Gnathifera</taxon>
        <taxon>Rotifera</taxon>
        <taxon>Eurotatoria</taxon>
        <taxon>Bdelloidea</taxon>
        <taxon>Philodinida</taxon>
        <taxon>Philodinidae</taxon>
        <taxon>Didymodactylos</taxon>
    </lineage>
</organism>
<gene>
    <name evidence="13" type="ORF">OVA965_LOCUS13109</name>
    <name evidence="14" type="ORF">TMI583_LOCUS13112</name>
</gene>
<keyword evidence="2" id="KW-0723">Serine/threonine-protein kinase</keyword>
<evidence type="ECO:0000256" key="9">
    <source>
        <dbReference type="PROSITE-ProRule" id="PRU10141"/>
    </source>
</evidence>
<evidence type="ECO:0000313" key="13">
    <source>
        <dbReference type="EMBL" id="CAF0971197.1"/>
    </source>
</evidence>
<dbReference type="Proteomes" id="UP000682733">
    <property type="component" value="Unassembled WGS sequence"/>
</dbReference>
<dbReference type="PROSITE" id="PS50011">
    <property type="entry name" value="PROTEIN_KINASE_DOM"/>
    <property type="match status" value="1"/>
</dbReference>
<evidence type="ECO:0000256" key="2">
    <source>
        <dbReference type="ARBA" id="ARBA00022527"/>
    </source>
</evidence>
<evidence type="ECO:0000259" key="11">
    <source>
        <dbReference type="PROSITE" id="PS50011"/>
    </source>
</evidence>
<dbReference type="GO" id="GO:0005634">
    <property type="term" value="C:nucleus"/>
    <property type="evidence" value="ECO:0007669"/>
    <property type="project" value="TreeGrafter"/>
</dbReference>
<dbReference type="GO" id="GO:0005952">
    <property type="term" value="C:cAMP-dependent protein kinase complex"/>
    <property type="evidence" value="ECO:0007669"/>
    <property type="project" value="TreeGrafter"/>
</dbReference>
<dbReference type="SUPFAM" id="SSF56112">
    <property type="entry name" value="Protein kinase-like (PK-like)"/>
    <property type="match status" value="1"/>
</dbReference>
<dbReference type="GO" id="GO:0005524">
    <property type="term" value="F:ATP binding"/>
    <property type="evidence" value="ECO:0007669"/>
    <property type="project" value="UniProtKB-UniRule"/>
</dbReference>
<evidence type="ECO:0000256" key="3">
    <source>
        <dbReference type="ARBA" id="ARBA00022679"/>
    </source>
</evidence>
<comment type="catalytic activity">
    <reaction evidence="8">
        <text>L-seryl-[protein] + ATP = O-phospho-L-seryl-[protein] + ADP + H(+)</text>
        <dbReference type="Rhea" id="RHEA:17989"/>
        <dbReference type="Rhea" id="RHEA-COMP:9863"/>
        <dbReference type="Rhea" id="RHEA-COMP:11604"/>
        <dbReference type="ChEBI" id="CHEBI:15378"/>
        <dbReference type="ChEBI" id="CHEBI:29999"/>
        <dbReference type="ChEBI" id="CHEBI:30616"/>
        <dbReference type="ChEBI" id="CHEBI:83421"/>
        <dbReference type="ChEBI" id="CHEBI:456216"/>
        <dbReference type="EC" id="2.7.11.11"/>
    </reaction>
</comment>
<dbReference type="AlphaFoldDB" id="A0A8S2DND7"/>
<dbReference type="InterPro" id="IPR000961">
    <property type="entry name" value="AGC-kinase_C"/>
</dbReference>
<evidence type="ECO:0000256" key="4">
    <source>
        <dbReference type="ARBA" id="ARBA00022741"/>
    </source>
</evidence>
<reference evidence="13" key="1">
    <citation type="submission" date="2021-02" db="EMBL/GenBank/DDBJ databases">
        <authorList>
            <person name="Nowell W R."/>
        </authorList>
    </citation>
    <scope>NUCLEOTIDE SEQUENCE</scope>
</reference>
<dbReference type="Pfam" id="PF00069">
    <property type="entry name" value="Pkinase"/>
    <property type="match status" value="1"/>
</dbReference>
<dbReference type="InterPro" id="IPR000719">
    <property type="entry name" value="Prot_kinase_dom"/>
</dbReference>
<name>A0A8S2DND7_9BILA</name>
<feature type="domain" description="AGC-kinase C-terminal" evidence="12">
    <location>
        <begin position="340"/>
        <end position="400"/>
    </location>
</feature>
<evidence type="ECO:0000256" key="1">
    <source>
        <dbReference type="ARBA" id="ARBA00012444"/>
    </source>
</evidence>
<dbReference type="PANTHER" id="PTHR24353:SF153">
    <property type="entry name" value="CAMP-DEPENDENT PROTEIN KINASE CATALYTIC SUBUNIT 1"/>
    <property type="match status" value="1"/>
</dbReference>
<accession>A0A8S2DND7</accession>
<dbReference type="InterPro" id="IPR017441">
    <property type="entry name" value="Protein_kinase_ATP_BS"/>
</dbReference>
<protein>
    <recommendedName>
        <fullName evidence="1">cAMP-dependent protein kinase</fullName>
        <ecNumber evidence="1">2.7.11.11</ecNumber>
    </recommendedName>
</protein>
<feature type="non-terminal residue" evidence="13">
    <location>
        <position position="1"/>
    </location>
</feature>
<keyword evidence="4 9" id="KW-0547">Nucleotide-binding</keyword>
<dbReference type="GO" id="GO:0004691">
    <property type="term" value="F:cAMP-dependent protein kinase activity"/>
    <property type="evidence" value="ECO:0007669"/>
    <property type="project" value="UniProtKB-EC"/>
</dbReference>
<evidence type="ECO:0000256" key="7">
    <source>
        <dbReference type="ARBA" id="ARBA00047292"/>
    </source>
</evidence>
<evidence type="ECO:0000313" key="15">
    <source>
        <dbReference type="Proteomes" id="UP000677228"/>
    </source>
</evidence>
<dbReference type="PROSITE" id="PS51285">
    <property type="entry name" value="AGC_KINASE_CTER"/>
    <property type="match status" value="1"/>
</dbReference>
<dbReference type="Gene3D" id="1.10.510.10">
    <property type="entry name" value="Transferase(Phosphotransferase) domain 1"/>
    <property type="match status" value="1"/>
</dbReference>
<keyword evidence="3" id="KW-0808">Transferase</keyword>
<dbReference type="EC" id="2.7.11.11" evidence="1"/>
<dbReference type="InterPro" id="IPR011009">
    <property type="entry name" value="Kinase-like_dom_sf"/>
</dbReference>
<evidence type="ECO:0000256" key="5">
    <source>
        <dbReference type="ARBA" id="ARBA00022777"/>
    </source>
</evidence>
<feature type="binding site" evidence="9">
    <location>
        <position position="96"/>
    </location>
    <ligand>
        <name>ATP</name>
        <dbReference type="ChEBI" id="CHEBI:30616"/>
    </ligand>
</feature>
<sequence length="400" mass="45923">MGTCSSSSSVHPPSTETIPIQNQIDPTTNTGLESNQSRNQIDAYLEHAQQEFNVKYAQQLIQNAKLEDFELQRTIGTGSFARVMLVKHGNQSLALKVMEKHSIVELYQVNHILSEKRILQSINCPFIVNLVYAFKDNSYLYLALEFISGGEMFSHLRNMVKYPEDQACFYAAQVVLALEYLHHLSGSTMMAVSSTNFFRSIVDIIYRNVKPEDILFGEDGYLKLTDFRFAKVVQDRTYSLCGTPEYLAPEIVSGMGQNKDVDYWALGVLIYEMTAGFSPFNAEKPMQIYVKILKGSIQFPAHFCSNLINLLPKLLQIRPAERYGNLENGMKDIKNHQWFSSINWIDIFEKRVKAPYIPKVGEDHYEKYDEQPLTTAEAELYSTEFDSFYRLELTTFSLYR</sequence>
<feature type="region of interest" description="Disordered" evidence="10">
    <location>
        <begin position="1"/>
        <end position="34"/>
    </location>
</feature>
<keyword evidence="6 9" id="KW-0067">ATP-binding</keyword>
<dbReference type="Gene3D" id="3.30.200.20">
    <property type="entry name" value="Phosphorylase Kinase, domain 1"/>
    <property type="match status" value="1"/>
</dbReference>
<keyword evidence="5" id="KW-0418">Kinase</keyword>
<evidence type="ECO:0000313" key="14">
    <source>
        <dbReference type="EMBL" id="CAF3742558.1"/>
    </source>
</evidence>